<accession>A0A0N5C6R1</accession>
<dbReference type="Proteomes" id="UP000046392">
    <property type="component" value="Unplaced"/>
</dbReference>
<reference evidence="3" key="1">
    <citation type="submission" date="2017-02" db="UniProtKB">
        <authorList>
            <consortium name="WormBaseParasite"/>
        </authorList>
    </citation>
    <scope>IDENTIFICATION</scope>
</reference>
<keyword evidence="2" id="KW-1185">Reference proteome</keyword>
<feature type="region of interest" description="Disordered" evidence="1">
    <location>
        <begin position="1"/>
        <end position="51"/>
    </location>
</feature>
<evidence type="ECO:0000313" key="2">
    <source>
        <dbReference type="Proteomes" id="UP000046392"/>
    </source>
</evidence>
<feature type="compositionally biased region" description="Basic residues" evidence="1">
    <location>
        <begin position="1"/>
        <end position="26"/>
    </location>
</feature>
<organism evidence="2 3">
    <name type="scientific">Strongyloides papillosus</name>
    <name type="common">Intestinal threadworm</name>
    <dbReference type="NCBI Taxonomy" id="174720"/>
    <lineage>
        <taxon>Eukaryota</taxon>
        <taxon>Metazoa</taxon>
        <taxon>Ecdysozoa</taxon>
        <taxon>Nematoda</taxon>
        <taxon>Chromadorea</taxon>
        <taxon>Rhabditida</taxon>
        <taxon>Tylenchina</taxon>
        <taxon>Panagrolaimomorpha</taxon>
        <taxon>Strongyloidoidea</taxon>
        <taxon>Strongyloididae</taxon>
        <taxon>Strongyloides</taxon>
    </lineage>
</organism>
<dbReference type="WBParaSite" id="SPAL_0001362600.1">
    <property type="protein sequence ID" value="SPAL_0001362600.1"/>
    <property type="gene ID" value="SPAL_0001362600"/>
</dbReference>
<protein>
    <submittedName>
        <fullName evidence="3">F-box domain-containing protein</fullName>
    </submittedName>
</protein>
<name>A0A0N5C6R1_STREA</name>
<evidence type="ECO:0000313" key="3">
    <source>
        <dbReference type="WBParaSite" id="SPAL_0001362600.1"/>
    </source>
</evidence>
<evidence type="ECO:0000256" key="1">
    <source>
        <dbReference type="SAM" id="MobiDB-lite"/>
    </source>
</evidence>
<dbReference type="AlphaFoldDB" id="A0A0N5C6R1"/>
<sequence length="616" mass="71278">MVLPKKRGLSKRNNKQTRISIFKKSKNVNSKNLGRRKNSTSKKKEGKSNLLPSVRKRKRTIIKRNPRRDIVPKTNKGKFCILNSSEINNIKTILFHKPIVSKIAYNLTSPKDRLYFSLVNKVIYDSIKDVPFVGTRVLDNRRLLIEVYATSINSAGGSISVSIANVTRKFIFFDSYASDGNFAKMLKFLKYFRNQVHQICIERKVTNGKFHNFIEIGWLPLILKHINKENFPNLDILSFCYVSFKNTGYGSYGYLPIAKVCFHECEFGDESPFIFPKKMDQLYYDSVNNIPVKLLSNIDVIEKGAGECKYSLSSVESYNTFVNFIQQSNVFEIEGQLTMNMLNFQTVFLKDHIYEFIELRIDNGKTIKVLANLKHLLTLKLEYLKELILVFVKTPIVLSSEFVLTLCEILEKAKNLRILRFCGDYRQRVRFSEYDSEEKIFGSISNTVNVLEVSVGNWQTIRGMSYLANRLTNLELIILNSIIYPSFDIPTIFHIFKNVRNFVISIVEKHSGEIAHQWIVEFLNPRNINNSTKIFDSLIVSISGEKFYNSIIDVIKGRTSELCNQVDLSLLENGICEFLVCWKTQNLRKVRRFTDTRCRHCCAGEENKILTSLRKK</sequence>
<proteinExistence type="predicted"/>